<dbReference type="KEGG" id="trs:Terro_1678"/>
<accession>I3ZFG3</accession>
<name>I3ZFG3_TERRK</name>
<sequence length="94" mass="10536">MIELLHANTFAPVARLAAVRLRLPAIWHRHDILPYNAPGLAIAKIRDRSVDDGLPGRVTGYSGWLAFLRERVVTRKIKFITTASMLNIPPKPRG</sequence>
<reference evidence="1 2" key="1">
    <citation type="submission" date="2012-06" db="EMBL/GenBank/DDBJ databases">
        <title>Complete genome of Terriglobus roseus DSM 18391.</title>
        <authorList>
            <consortium name="US DOE Joint Genome Institute (JGI-PGF)"/>
            <person name="Lucas S."/>
            <person name="Copeland A."/>
            <person name="Lapidus A."/>
            <person name="Glavina del Rio T."/>
            <person name="Dalin E."/>
            <person name="Tice H."/>
            <person name="Bruce D."/>
            <person name="Goodwin L."/>
            <person name="Pitluck S."/>
            <person name="Peters L."/>
            <person name="Mikhailova N."/>
            <person name="Munk A.C.C."/>
            <person name="Kyrpides N."/>
            <person name="Mavromatis K."/>
            <person name="Ivanova N."/>
            <person name="Brettin T."/>
            <person name="Detter J.C."/>
            <person name="Han C."/>
            <person name="Larimer F."/>
            <person name="Land M."/>
            <person name="Hauser L."/>
            <person name="Markowitz V."/>
            <person name="Cheng J.-F."/>
            <person name="Hugenholtz P."/>
            <person name="Woyke T."/>
            <person name="Wu D."/>
            <person name="Brambilla E."/>
            <person name="Klenk H.-P."/>
            <person name="Eisen J.A."/>
        </authorList>
    </citation>
    <scope>NUCLEOTIDE SEQUENCE [LARGE SCALE GENOMIC DNA]</scope>
    <source>
        <strain evidence="2">DSM 18391 / NRRL B-41598 / KBS 63</strain>
    </source>
</reference>
<dbReference type="AlphaFoldDB" id="I3ZFG3"/>
<keyword evidence="2" id="KW-1185">Reference proteome</keyword>
<evidence type="ECO:0000313" key="1">
    <source>
        <dbReference type="EMBL" id="AFL87981.1"/>
    </source>
</evidence>
<evidence type="ECO:0000313" key="2">
    <source>
        <dbReference type="Proteomes" id="UP000006056"/>
    </source>
</evidence>
<gene>
    <name evidence="1" type="ordered locus">Terro_1678</name>
</gene>
<dbReference type="Proteomes" id="UP000006056">
    <property type="component" value="Chromosome"/>
</dbReference>
<dbReference type="STRING" id="926566.Terro_1678"/>
<dbReference type="HOGENOM" id="CLU_2385128_0_0_0"/>
<organism evidence="1 2">
    <name type="scientific">Terriglobus roseus (strain DSM 18391 / NRRL B-41598 / KBS 63)</name>
    <dbReference type="NCBI Taxonomy" id="926566"/>
    <lineage>
        <taxon>Bacteria</taxon>
        <taxon>Pseudomonadati</taxon>
        <taxon>Acidobacteriota</taxon>
        <taxon>Terriglobia</taxon>
        <taxon>Terriglobales</taxon>
        <taxon>Acidobacteriaceae</taxon>
        <taxon>Terriglobus</taxon>
    </lineage>
</organism>
<protein>
    <submittedName>
        <fullName evidence="1">Uncharacterized protein</fullName>
    </submittedName>
</protein>
<dbReference type="EMBL" id="CP003379">
    <property type="protein sequence ID" value="AFL87981.1"/>
    <property type="molecule type" value="Genomic_DNA"/>
</dbReference>
<proteinExistence type="predicted"/>